<feature type="compositionally biased region" description="Acidic residues" evidence="1">
    <location>
        <begin position="176"/>
        <end position="189"/>
    </location>
</feature>
<reference evidence="3" key="2">
    <citation type="submission" date="2000-03" db="EMBL/GenBank/DDBJ databases">
        <authorList>
            <person name="Lin X."/>
            <person name="Kaul S."/>
            <person name="Shea T.P."/>
            <person name="Fujii C.Y."/>
            <person name="Shen M."/>
            <person name="VanAken S.E."/>
            <person name="Barnstead M.E."/>
            <person name="Mason T.M."/>
            <person name="Bowman C.L."/>
            <person name="Ronning C.M."/>
            <person name="Benito M.-I."/>
            <person name="Carrera A.J."/>
            <person name="Creasy T.H."/>
            <person name="Buell C.R."/>
            <person name="Town C.D."/>
            <person name="Nierman W.C."/>
            <person name="Fraser C.M."/>
            <person name="Venter J.C."/>
        </authorList>
    </citation>
    <scope>NUCLEOTIDE SEQUENCE</scope>
</reference>
<accession>Q9SKF7</accession>
<name>Q9SKF7_ARATH</name>
<reference key="1">
    <citation type="journal article" date="1999" name="Nature">
        <title>Sequence and analysis of chromosome 2 of the plant Arabidopsis thaliana.</title>
        <authorList>
            <person name="Lin X."/>
            <person name="Kaul S."/>
            <person name="Rounsley S."/>
            <person name="Shea T.P."/>
            <person name="Benito M.I."/>
            <person name="Town C.D."/>
            <person name="Fujii C.Y."/>
            <person name="Mason T."/>
            <person name="Bowman C.L."/>
            <person name="Barnstead M."/>
            <person name="Feldblyum T.V."/>
            <person name="Buell C.R."/>
            <person name="Ketchum K.A."/>
            <person name="Lee J."/>
            <person name="Ronning C.M."/>
            <person name="Koo H.L."/>
            <person name="Moffat K.S."/>
            <person name="Cronin L.A."/>
            <person name="Shen M."/>
            <person name="Pai G."/>
            <person name="Van Aken S."/>
            <person name="Umayam L."/>
            <person name="Tallon L.J."/>
            <person name="Gill J.E."/>
            <person name="Adams M.D."/>
            <person name="Carrera A.J."/>
            <person name="Creasy T.H."/>
            <person name="Goodman H.M."/>
            <person name="Somerville C.R."/>
            <person name="Copenhaver G.P."/>
            <person name="Preuss D."/>
            <person name="Nierman W.C."/>
            <person name="White O."/>
            <person name="Eisen J.A."/>
            <person name="Salzberg S.L."/>
            <person name="Fraser C.M."/>
            <person name="Venter J.C."/>
        </authorList>
    </citation>
    <scope>NUCLEOTIDE SEQUENCE [LARGE SCALE GENOMIC DNA]</scope>
    <source>
        <strain>cv. Columbia</strain>
    </source>
</reference>
<feature type="compositionally biased region" description="Acidic residues" evidence="1">
    <location>
        <begin position="197"/>
        <end position="209"/>
    </location>
</feature>
<organism evidence="3">
    <name type="scientific">Arabidopsis thaliana</name>
    <name type="common">Mouse-ear cress</name>
    <dbReference type="NCBI Taxonomy" id="3702"/>
    <lineage>
        <taxon>Eukaryota</taxon>
        <taxon>Viridiplantae</taxon>
        <taxon>Streptophyta</taxon>
        <taxon>Embryophyta</taxon>
        <taxon>Tracheophyta</taxon>
        <taxon>Spermatophyta</taxon>
        <taxon>Magnoliopsida</taxon>
        <taxon>eudicotyledons</taxon>
        <taxon>Gunneridae</taxon>
        <taxon>Pentapetalae</taxon>
        <taxon>rosids</taxon>
        <taxon>malvids</taxon>
        <taxon>Brassicales</taxon>
        <taxon>Brassicaceae</taxon>
        <taxon>Camelineae</taxon>
        <taxon>Arabidopsis</taxon>
    </lineage>
</organism>
<protein>
    <submittedName>
        <fullName evidence="3">En/Spm-like transposon protein</fullName>
    </submittedName>
</protein>
<sequence length="209" mass="24145">MINLIFSMCRLQTDVETNHYHFGCMSSFKNQDLRSQQLRCTSLAAILFRRIHMEVEGQLQIMESMSKCDWFDLVIDRGVRKNNLGVVDVNANKTYAKFEPFILASQAGQVSFLSYPRVRSQREVWLSVIKVNPRGRIVGLVDDVVMQQESIREVSIPDITTEDVIHIDLQNRELEDITTDGSEEEEQEDEFGKSDENVESENDYNDSEK</sequence>
<dbReference type="PANTHER" id="PTHR48258">
    <property type="entry name" value="DUF4218 DOMAIN-CONTAINING PROTEIN-RELATED"/>
    <property type="match status" value="1"/>
</dbReference>
<feature type="domain" description="DUF4216" evidence="2">
    <location>
        <begin position="67"/>
        <end position="119"/>
    </location>
</feature>
<dbReference type="PIR" id="H84504">
    <property type="entry name" value="H84504"/>
</dbReference>
<feature type="region of interest" description="Disordered" evidence="1">
    <location>
        <begin position="171"/>
        <end position="209"/>
    </location>
</feature>
<evidence type="ECO:0000256" key="1">
    <source>
        <dbReference type="SAM" id="MobiDB-lite"/>
    </source>
</evidence>
<evidence type="ECO:0000313" key="3">
    <source>
        <dbReference type="EMBL" id="AAD20647.1"/>
    </source>
</evidence>
<reference evidence="3" key="3">
    <citation type="submission" date="2002-02" db="EMBL/GenBank/DDBJ databases">
        <authorList>
            <person name="Town C.D."/>
            <person name="Kaul S."/>
        </authorList>
    </citation>
    <scope>NUCLEOTIDE SEQUENCE</scope>
</reference>
<proteinExistence type="predicted"/>
<dbReference type="Pfam" id="PF13952">
    <property type="entry name" value="DUF4216"/>
    <property type="match status" value="1"/>
</dbReference>
<dbReference type="InterPro" id="IPR025312">
    <property type="entry name" value="DUF4216"/>
</dbReference>
<gene>
    <name evidence="3" type="ordered locus">At2g12990</name>
</gene>
<dbReference type="AlphaFoldDB" id="Q9SKF7"/>
<dbReference type="EMBL" id="AC006437">
    <property type="protein sequence ID" value="AAD20647.1"/>
    <property type="molecule type" value="Genomic_DNA"/>
</dbReference>
<dbReference type="PANTHER" id="PTHR48258:SF4">
    <property type="entry name" value="DUF4216 DOMAIN-CONTAINING PROTEIN"/>
    <property type="match status" value="1"/>
</dbReference>
<evidence type="ECO:0000259" key="2">
    <source>
        <dbReference type="Pfam" id="PF13952"/>
    </source>
</evidence>